<keyword evidence="8" id="KW-0548">Nucleotidyltransferase</keyword>
<evidence type="ECO:0000256" key="20">
    <source>
        <dbReference type="ARBA" id="ARBA00030754"/>
    </source>
</evidence>
<evidence type="ECO:0000256" key="15">
    <source>
        <dbReference type="ARBA" id="ARBA00022806"/>
    </source>
</evidence>
<evidence type="ECO:0000313" key="24">
    <source>
        <dbReference type="EMBL" id="QCD25335.1"/>
    </source>
</evidence>
<evidence type="ECO:0000256" key="21">
    <source>
        <dbReference type="ARBA" id="ARBA00032243"/>
    </source>
</evidence>
<comment type="similarity">
    <text evidence="4">Belongs to the nanoviruses/circoviruses replication-associated protein family.</text>
</comment>
<evidence type="ECO:0000256" key="10">
    <source>
        <dbReference type="ARBA" id="ARBA00022722"/>
    </source>
</evidence>
<dbReference type="SUPFAM" id="SSF55464">
    <property type="entry name" value="Origin of replication-binding domain, RBD-like"/>
    <property type="match status" value="1"/>
</dbReference>
<name>A0A4D6K3G5_9VIRU</name>
<evidence type="ECO:0000256" key="3">
    <source>
        <dbReference type="ARBA" id="ARBA00004147"/>
    </source>
</evidence>
<keyword evidence="16" id="KW-0067">ATP-binding</keyword>
<dbReference type="GO" id="GO:0042025">
    <property type="term" value="C:host cell nucleus"/>
    <property type="evidence" value="ECO:0007669"/>
    <property type="project" value="UniProtKB-SubCell"/>
</dbReference>
<keyword evidence="18" id="KW-0238">DNA-binding</keyword>
<keyword evidence="19" id="KW-0511">Multifunctional enzyme</keyword>
<dbReference type="GO" id="GO:0016787">
    <property type="term" value="F:hydrolase activity"/>
    <property type="evidence" value="ECO:0007669"/>
    <property type="project" value="UniProtKB-KW"/>
</dbReference>
<evidence type="ECO:0000256" key="22">
    <source>
        <dbReference type="ARBA" id="ARBA00049360"/>
    </source>
</evidence>
<dbReference type="InterPro" id="IPR049912">
    <property type="entry name" value="CRESS_DNA_REP"/>
</dbReference>
<evidence type="ECO:0000256" key="1">
    <source>
        <dbReference type="ARBA" id="ARBA00001936"/>
    </source>
</evidence>
<comment type="catalytic activity">
    <reaction evidence="22">
        <text>ATP + H2O = ADP + phosphate + H(+)</text>
        <dbReference type="Rhea" id="RHEA:13065"/>
        <dbReference type="ChEBI" id="CHEBI:15377"/>
        <dbReference type="ChEBI" id="CHEBI:15378"/>
        <dbReference type="ChEBI" id="CHEBI:30616"/>
        <dbReference type="ChEBI" id="CHEBI:43474"/>
        <dbReference type="ChEBI" id="CHEBI:456216"/>
    </reaction>
</comment>
<dbReference type="EMBL" id="MK059771">
    <property type="protein sequence ID" value="QCD25335.1"/>
    <property type="molecule type" value="Genomic_DNA"/>
</dbReference>
<evidence type="ECO:0000256" key="13">
    <source>
        <dbReference type="ARBA" id="ARBA00022759"/>
    </source>
</evidence>
<dbReference type="InterPro" id="IPR027417">
    <property type="entry name" value="P-loop_NTPase"/>
</dbReference>
<keyword evidence="17" id="KW-0190">Covalent protein-DNA linkage</keyword>
<feature type="domain" description="CRESS-DNA virus Rep endonuclease" evidence="23">
    <location>
        <begin position="4"/>
        <end position="112"/>
    </location>
</feature>
<organism evidence="24">
    <name type="scientific">Human oral-associated vientovirus XM</name>
    <dbReference type="NCBI Taxonomy" id="2571091"/>
    <lineage>
        <taxon>Viruses</taxon>
        <taxon>Monodnaviria</taxon>
        <taxon>Shotokuvirae</taxon>
        <taxon>Cressdnaviricota</taxon>
        <taxon>Arfiviricetes</taxon>
        <taxon>Recrevirales</taxon>
        <taxon>Redondoviridae</taxon>
        <taxon>Torbevirus</taxon>
        <taxon>Torbevirus viento</taxon>
        <taxon>Vientovirus</taxon>
    </lineage>
</organism>
<dbReference type="Gene3D" id="3.40.50.300">
    <property type="entry name" value="P-loop containing nucleotide triphosphate hydrolases"/>
    <property type="match status" value="1"/>
</dbReference>
<keyword evidence="15" id="KW-0347">Helicase</keyword>
<proteinExistence type="inferred from homology"/>
<evidence type="ECO:0000256" key="12">
    <source>
        <dbReference type="ARBA" id="ARBA00022741"/>
    </source>
</evidence>
<dbReference type="Pfam" id="PF00910">
    <property type="entry name" value="RNA_helicase"/>
    <property type="match status" value="1"/>
</dbReference>
<dbReference type="PROSITE" id="PS52020">
    <property type="entry name" value="CRESS_DNA_REP"/>
    <property type="match status" value="1"/>
</dbReference>
<evidence type="ECO:0000256" key="19">
    <source>
        <dbReference type="ARBA" id="ARBA00023268"/>
    </source>
</evidence>
<dbReference type="Gene3D" id="3.40.1310.20">
    <property type="match status" value="1"/>
</dbReference>
<sequence length="346" mass="40909">MTLRLQHKNIYATYLDSEKKIFDPVILITELCERLDKYGIRYGIACKEVAPTTGTVHYHVLIMCNKTVSVRNAKNLLEIEGIMPHLEKINNNIIKVIQYIKKDGYYNEVNKENEPKTEKMNKADKAELMINGNWKELFMTGKLGAIDIIRAQKLKTIFDLNRPPKKYEQKLILWFYGETGEGKTRKAVETAEMYNLTYWLSNDSLRWFDGYQGQQIAIIDDFRKSMLTDWSYLLRILDGYSLYVQIKGGFTTWEPKIIIITSPATPQEAFKWIDKEGEERTWDKEEQLTRRLTFKEELQVYQFPLWKEEEKRLERTLRQFLGLPEEENMMPEEWSIIEPEGFITPS</sequence>
<dbReference type="GO" id="GO:0003724">
    <property type="term" value="F:RNA helicase activity"/>
    <property type="evidence" value="ECO:0007669"/>
    <property type="project" value="InterPro"/>
</dbReference>
<keyword evidence="11" id="KW-0479">Metal-binding</keyword>
<protein>
    <recommendedName>
        <fullName evidence="5">Replication-associated protein</fullName>
    </recommendedName>
    <alternativeName>
        <fullName evidence="20">ATP-dependent helicase Rep</fullName>
    </alternativeName>
    <alternativeName>
        <fullName evidence="21">RepP</fullName>
    </alternativeName>
</protein>
<dbReference type="Proteomes" id="UP000593680">
    <property type="component" value="Segment"/>
</dbReference>
<comment type="cofactor">
    <cofactor evidence="1">
        <name>Mn(2+)</name>
        <dbReference type="ChEBI" id="CHEBI:29035"/>
    </cofactor>
</comment>
<dbReference type="InterPro" id="IPR000605">
    <property type="entry name" value="Helicase_SF3_ssDNA/RNA_vir"/>
</dbReference>
<reference evidence="24" key="1">
    <citation type="submission" date="2018-10" db="EMBL/GenBank/DDBJ databases">
        <title>Redondoviridae: A new family of small, circular ssDNA viruses found predominantly in human oral and respiratory samples.</title>
        <authorList>
            <person name="Taylor L.J."/>
            <person name="Abbas A.A."/>
            <person name="Collman R.G."/>
            <person name="Bushman F.D."/>
        </authorList>
    </citation>
    <scope>NUCLEOTIDE SEQUENCE [LARGE SCALE GENOMIC DNA]</scope>
</reference>
<evidence type="ECO:0000256" key="17">
    <source>
        <dbReference type="ARBA" id="ARBA00023124"/>
    </source>
</evidence>
<evidence type="ECO:0000256" key="2">
    <source>
        <dbReference type="ARBA" id="ARBA00001946"/>
    </source>
</evidence>
<evidence type="ECO:0000256" key="16">
    <source>
        <dbReference type="ARBA" id="ARBA00022840"/>
    </source>
</evidence>
<evidence type="ECO:0000256" key="9">
    <source>
        <dbReference type="ARBA" id="ARBA00022705"/>
    </source>
</evidence>
<dbReference type="GO" id="GO:0006260">
    <property type="term" value="P:DNA replication"/>
    <property type="evidence" value="ECO:0007669"/>
    <property type="project" value="UniProtKB-KW"/>
</dbReference>
<keyword evidence="7" id="KW-0808">Transferase</keyword>
<keyword evidence="10" id="KW-0540">Nuclease</keyword>
<keyword evidence="13" id="KW-0255">Endonuclease</keyword>
<keyword evidence="14" id="KW-0378">Hydrolase</keyword>
<evidence type="ECO:0000256" key="18">
    <source>
        <dbReference type="ARBA" id="ARBA00023125"/>
    </source>
</evidence>
<evidence type="ECO:0000256" key="14">
    <source>
        <dbReference type="ARBA" id="ARBA00022801"/>
    </source>
</evidence>
<evidence type="ECO:0000259" key="23">
    <source>
        <dbReference type="PROSITE" id="PS52020"/>
    </source>
</evidence>
<accession>A0A4D6K3G5</accession>
<dbReference type="GO" id="GO:0016779">
    <property type="term" value="F:nucleotidyltransferase activity"/>
    <property type="evidence" value="ECO:0007669"/>
    <property type="project" value="UniProtKB-KW"/>
</dbReference>
<dbReference type="SUPFAM" id="SSF52540">
    <property type="entry name" value="P-loop containing nucleoside triphosphate hydrolases"/>
    <property type="match status" value="1"/>
</dbReference>
<comment type="cofactor">
    <cofactor evidence="2">
        <name>Mg(2+)</name>
        <dbReference type="ChEBI" id="CHEBI:18420"/>
    </cofactor>
</comment>
<dbReference type="GO" id="GO:0003677">
    <property type="term" value="F:DNA binding"/>
    <property type="evidence" value="ECO:0007669"/>
    <property type="project" value="UniProtKB-KW"/>
</dbReference>
<dbReference type="GO" id="GO:0005524">
    <property type="term" value="F:ATP binding"/>
    <property type="evidence" value="ECO:0007669"/>
    <property type="project" value="UniProtKB-KW"/>
</dbReference>
<evidence type="ECO:0000256" key="4">
    <source>
        <dbReference type="ARBA" id="ARBA00008545"/>
    </source>
</evidence>
<dbReference type="GO" id="GO:0004519">
    <property type="term" value="F:endonuclease activity"/>
    <property type="evidence" value="ECO:0007669"/>
    <property type="project" value="UniProtKB-KW"/>
</dbReference>
<comment type="subcellular location">
    <subcellularLocation>
        <location evidence="3">Host nucleus</location>
    </subcellularLocation>
</comment>
<evidence type="ECO:0000256" key="8">
    <source>
        <dbReference type="ARBA" id="ARBA00022695"/>
    </source>
</evidence>
<keyword evidence="12" id="KW-0547">Nucleotide-binding</keyword>
<keyword evidence="6" id="KW-1048">Host nucleus</keyword>
<dbReference type="GO" id="GO:0046872">
    <property type="term" value="F:metal ion binding"/>
    <property type="evidence" value="ECO:0007669"/>
    <property type="project" value="UniProtKB-KW"/>
</dbReference>
<evidence type="ECO:0000256" key="7">
    <source>
        <dbReference type="ARBA" id="ARBA00022679"/>
    </source>
</evidence>
<evidence type="ECO:0000256" key="11">
    <source>
        <dbReference type="ARBA" id="ARBA00022723"/>
    </source>
</evidence>
<evidence type="ECO:0000256" key="5">
    <source>
        <dbReference type="ARBA" id="ARBA00014531"/>
    </source>
</evidence>
<keyword evidence="9" id="KW-0235">DNA replication</keyword>
<evidence type="ECO:0000256" key="6">
    <source>
        <dbReference type="ARBA" id="ARBA00022562"/>
    </source>
</evidence>
<dbReference type="GO" id="GO:0003723">
    <property type="term" value="F:RNA binding"/>
    <property type="evidence" value="ECO:0007669"/>
    <property type="project" value="InterPro"/>
</dbReference>